<evidence type="ECO:0000313" key="2">
    <source>
        <dbReference type="Proteomes" id="UP000466345"/>
    </source>
</evidence>
<dbReference type="Proteomes" id="UP000466345">
    <property type="component" value="Unassembled WGS sequence"/>
</dbReference>
<keyword evidence="2" id="KW-1185">Reference proteome</keyword>
<dbReference type="EMBL" id="WEGJ01000029">
    <property type="protein sequence ID" value="MQY15113.1"/>
    <property type="molecule type" value="Genomic_DNA"/>
</dbReference>
<organism evidence="1 2">
    <name type="scientific">Streptomyces smaragdinus</name>
    <dbReference type="NCBI Taxonomy" id="2585196"/>
    <lineage>
        <taxon>Bacteria</taxon>
        <taxon>Bacillati</taxon>
        <taxon>Actinomycetota</taxon>
        <taxon>Actinomycetes</taxon>
        <taxon>Kitasatosporales</taxon>
        <taxon>Streptomycetaceae</taxon>
        <taxon>Streptomyces</taxon>
    </lineage>
</organism>
<proteinExistence type="predicted"/>
<evidence type="ECO:0000313" key="1">
    <source>
        <dbReference type="EMBL" id="MQY15113.1"/>
    </source>
</evidence>
<comment type="caution">
    <text evidence="1">The sequence shown here is derived from an EMBL/GenBank/DDBJ whole genome shotgun (WGS) entry which is preliminary data.</text>
</comment>
<gene>
    <name evidence="1" type="ORF">SRB5_52910</name>
</gene>
<dbReference type="AlphaFoldDB" id="A0A7K0CP85"/>
<accession>A0A7K0CP85</accession>
<sequence length="75" mass="7581">MVIEECGAVGRSSLLGVRLLDGAVQEGIGVLSIAAGHSRVGDGTQQGEGDLVVVAVKEGYRLVAQFGGRGGRSLT</sequence>
<reference evidence="1 2" key="1">
    <citation type="submission" date="2019-10" db="EMBL/GenBank/DDBJ databases">
        <title>Streptomyces smaragdinus sp. nov. and Streptomyces fabii sp. nov., isolated from the gut of fungus growing-termite Macrotermes natalensis.</title>
        <authorList>
            <person name="Schwitalla J."/>
            <person name="Benndorf R."/>
            <person name="Martin K."/>
            <person name="De Beer W."/>
            <person name="Kaster A.-K."/>
            <person name="Vollmers J."/>
            <person name="Poulsen M."/>
            <person name="Beemelmanns C."/>
        </authorList>
    </citation>
    <scope>NUCLEOTIDE SEQUENCE [LARGE SCALE GENOMIC DNA]</scope>
    <source>
        <strain evidence="1 2">RB5</strain>
    </source>
</reference>
<protein>
    <submittedName>
        <fullName evidence="1">Uncharacterized protein</fullName>
    </submittedName>
</protein>
<name>A0A7K0CP85_9ACTN</name>